<feature type="non-terminal residue" evidence="1">
    <location>
        <position position="113"/>
    </location>
</feature>
<evidence type="ECO:0000313" key="1">
    <source>
        <dbReference type="EMBL" id="AIA88979.1"/>
    </source>
</evidence>
<name>A0A060C194_9BACT</name>
<sequence>SKRKAWFVFQTIENFMSRWSDIIVTINREDYGNVLRMHCHDVRYIPSVEVGIDRFHNVKVNRVEYRQALGLCSDDFVVLAVGEISARKNQKVIAEAPSRHRSPNAAFVVCGNC</sequence>
<dbReference type="AlphaFoldDB" id="A0A060C194"/>
<accession>A0A060C194</accession>
<dbReference type="Gene3D" id="3.40.50.2000">
    <property type="entry name" value="Glycogen Phosphorylase B"/>
    <property type="match status" value="2"/>
</dbReference>
<protein>
    <submittedName>
        <fullName evidence="1">CAZy families GT4 protein</fullName>
    </submittedName>
</protein>
<dbReference type="SUPFAM" id="SSF53756">
    <property type="entry name" value="UDP-Glycosyltransferase/glycogen phosphorylase"/>
    <property type="match status" value="1"/>
</dbReference>
<proteinExistence type="predicted"/>
<organism evidence="1">
    <name type="scientific">uncultured Fibrobacter sp</name>
    <dbReference type="NCBI Taxonomy" id="261512"/>
    <lineage>
        <taxon>Bacteria</taxon>
        <taxon>Pseudomonadati</taxon>
        <taxon>Fibrobacterota</taxon>
        <taxon>Fibrobacteria</taxon>
        <taxon>Fibrobacterales</taxon>
        <taxon>Fibrobacteraceae</taxon>
        <taxon>Fibrobacter</taxon>
        <taxon>environmental samples</taxon>
    </lineage>
</organism>
<feature type="non-terminal residue" evidence="1">
    <location>
        <position position="1"/>
    </location>
</feature>
<reference evidence="1" key="1">
    <citation type="journal article" date="2013" name="Environ. Microbiol.">
        <title>Seasonally variable intestinal metagenomes of the red palm weevil (Rhynchophorus ferrugineus).</title>
        <authorList>
            <person name="Jia S."/>
            <person name="Zhang X."/>
            <person name="Zhang G."/>
            <person name="Yin A."/>
            <person name="Zhang S."/>
            <person name="Li F."/>
            <person name="Wang L."/>
            <person name="Zhao D."/>
            <person name="Yun Q."/>
            <person name="Tala"/>
            <person name="Wang J."/>
            <person name="Sun G."/>
            <person name="Baabdullah M."/>
            <person name="Yu X."/>
            <person name="Hu S."/>
            <person name="Al-Mssallem I.S."/>
            <person name="Yu J."/>
        </authorList>
    </citation>
    <scope>NUCLEOTIDE SEQUENCE</scope>
</reference>
<dbReference type="EMBL" id="KF121689">
    <property type="protein sequence ID" value="AIA88979.1"/>
    <property type="molecule type" value="Genomic_DNA"/>
</dbReference>